<comment type="similarity">
    <text evidence="2">Belongs to the bacterial solute-binding protein 1 family.</text>
</comment>
<dbReference type="PROSITE" id="PS51318">
    <property type="entry name" value="TAT"/>
    <property type="match status" value="1"/>
</dbReference>
<dbReference type="Pfam" id="PF13416">
    <property type="entry name" value="SBP_bac_8"/>
    <property type="match status" value="1"/>
</dbReference>
<dbReference type="OrthoDB" id="2509690at2"/>
<feature type="chain" id="PRO_5013273820" evidence="3">
    <location>
        <begin position="23"/>
        <end position="429"/>
    </location>
</feature>
<dbReference type="EMBL" id="MLCO01000302">
    <property type="protein sequence ID" value="ONG47052.1"/>
    <property type="molecule type" value="Genomic_DNA"/>
</dbReference>
<dbReference type="InterPro" id="IPR006059">
    <property type="entry name" value="SBP"/>
</dbReference>
<evidence type="ECO:0000256" key="3">
    <source>
        <dbReference type="SAM" id="SignalP"/>
    </source>
</evidence>
<dbReference type="RefSeq" id="WP_076959911.1">
    <property type="nucleotide sequence ID" value="NZ_MLCO01000302.1"/>
</dbReference>
<sequence length="429" mass="46438">MTTTFSRRAALLSAGAGLGLLAAPRLLRAQGSTEITVHYAQPYIYKESYDAILAGFARQEPGIKVNFVTTPNYEEGAQLLLRQATTNQLPDLSYQGFNRLRVFAERGIAQDLTPLLAQEGNPAQQGYTPNLLQLAHFGGMQSGLAYAASNPVCFFNADLVKRAGGDPENFPKDWNGVLELAAKIDKLGDGVEGMWFTWSGDDWMFSALLFGHGGRMLNADETDVGFAGAEGLGALTLIDRMVKQGGMPNLTAAAARQAFAAGKLGMIFQTTAQVRGAVASVGKSFDLRTTEMPVIDAQKGRLPTGGAAGMLTAKDPAKRAAAWKFLRYSTGPEGQAMMVQNTGYLPCNQLAIDEDRYLGAFYRENPLFMPAVRQLPISIPWYAFPGSNSVRVTQTMVDNLARIVEQRATPAQVQADMAAEVRRLLPRKS</sequence>
<feature type="signal peptide" evidence="3">
    <location>
        <begin position="1"/>
        <end position="22"/>
    </location>
</feature>
<dbReference type="CDD" id="cd14748">
    <property type="entry name" value="PBP2_UgpB"/>
    <property type="match status" value="1"/>
</dbReference>
<organism evidence="4 5">
    <name type="scientific">Teichococcus deserti</name>
    <dbReference type="NCBI Taxonomy" id="1817963"/>
    <lineage>
        <taxon>Bacteria</taxon>
        <taxon>Pseudomonadati</taxon>
        <taxon>Pseudomonadota</taxon>
        <taxon>Alphaproteobacteria</taxon>
        <taxon>Acetobacterales</taxon>
        <taxon>Roseomonadaceae</taxon>
        <taxon>Roseomonas</taxon>
    </lineage>
</organism>
<dbReference type="Gene3D" id="3.40.190.10">
    <property type="entry name" value="Periplasmic binding protein-like II"/>
    <property type="match status" value="1"/>
</dbReference>
<accession>A0A1V2GWW9</accession>
<proteinExistence type="inferred from homology"/>
<dbReference type="PANTHER" id="PTHR43649">
    <property type="entry name" value="ARABINOSE-BINDING PROTEIN-RELATED"/>
    <property type="match status" value="1"/>
</dbReference>
<dbReference type="InterPro" id="IPR006311">
    <property type="entry name" value="TAT_signal"/>
</dbReference>
<evidence type="ECO:0000313" key="5">
    <source>
        <dbReference type="Proteomes" id="UP000188879"/>
    </source>
</evidence>
<comment type="caution">
    <text evidence="4">The sequence shown here is derived from an EMBL/GenBank/DDBJ whole genome shotgun (WGS) entry which is preliminary data.</text>
</comment>
<evidence type="ECO:0000313" key="4">
    <source>
        <dbReference type="EMBL" id="ONG47052.1"/>
    </source>
</evidence>
<dbReference type="InterPro" id="IPR050490">
    <property type="entry name" value="Bact_solute-bd_prot1"/>
</dbReference>
<reference evidence="4 5" key="1">
    <citation type="submission" date="2016-10" db="EMBL/GenBank/DDBJ databases">
        <title>Draft Genome sequence of Roseomonas sp. strain M3.</title>
        <authorList>
            <person name="Subhash Y."/>
            <person name="Lee S."/>
        </authorList>
    </citation>
    <scope>NUCLEOTIDE SEQUENCE [LARGE SCALE GENOMIC DNA]</scope>
    <source>
        <strain evidence="4 5">M3</strain>
    </source>
</reference>
<protein>
    <submittedName>
        <fullName evidence="4">ABC transporter substrate-binding protein</fullName>
    </submittedName>
</protein>
<dbReference type="AlphaFoldDB" id="A0A1V2GWW9"/>
<keyword evidence="3" id="KW-0732">Signal</keyword>
<dbReference type="PANTHER" id="PTHR43649:SF12">
    <property type="entry name" value="DIACETYLCHITOBIOSE BINDING PROTEIN DASA"/>
    <property type="match status" value="1"/>
</dbReference>
<evidence type="ECO:0000256" key="2">
    <source>
        <dbReference type="ARBA" id="ARBA00008520"/>
    </source>
</evidence>
<dbReference type="SUPFAM" id="SSF53850">
    <property type="entry name" value="Periplasmic binding protein-like II"/>
    <property type="match status" value="1"/>
</dbReference>
<comment type="subcellular location">
    <subcellularLocation>
        <location evidence="1">Periplasm</location>
    </subcellularLocation>
</comment>
<name>A0A1V2GWW9_9PROT</name>
<dbReference type="Proteomes" id="UP000188879">
    <property type="component" value="Unassembled WGS sequence"/>
</dbReference>
<keyword evidence="5" id="KW-1185">Reference proteome</keyword>
<gene>
    <name evidence="4" type="ORF">BKE38_24540</name>
</gene>
<evidence type="ECO:0000256" key="1">
    <source>
        <dbReference type="ARBA" id="ARBA00004418"/>
    </source>
</evidence>
<dbReference type="GO" id="GO:0042597">
    <property type="term" value="C:periplasmic space"/>
    <property type="evidence" value="ECO:0007669"/>
    <property type="project" value="UniProtKB-SubCell"/>
</dbReference>